<protein>
    <submittedName>
        <fullName evidence="2">SMI1/KNR4 family protein</fullName>
    </submittedName>
</protein>
<organism evidence="2 3">
    <name type="scientific">Floridaenema evergladense BLCC-F167</name>
    <dbReference type="NCBI Taxonomy" id="3153639"/>
    <lineage>
        <taxon>Bacteria</taxon>
        <taxon>Bacillati</taxon>
        <taxon>Cyanobacteriota</taxon>
        <taxon>Cyanophyceae</taxon>
        <taxon>Oscillatoriophycideae</taxon>
        <taxon>Aerosakkonematales</taxon>
        <taxon>Aerosakkonemataceae</taxon>
        <taxon>Floridanema</taxon>
        <taxon>Floridanema evergladense</taxon>
    </lineage>
</organism>
<evidence type="ECO:0000313" key="3">
    <source>
        <dbReference type="Proteomes" id="UP001576780"/>
    </source>
</evidence>
<proteinExistence type="predicted"/>
<dbReference type="InterPro" id="IPR018958">
    <property type="entry name" value="Knr4/Smi1-like_dom"/>
</dbReference>
<dbReference type="Pfam" id="PF09346">
    <property type="entry name" value="SMI1_KNR4"/>
    <property type="match status" value="1"/>
</dbReference>
<reference evidence="2 3" key="1">
    <citation type="submission" date="2024-09" db="EMBL/GenBank/DDBJ databases">
        <title>Floridaenema gen nov. (Aerosakkonemataceae, Aerosakkonematales ord. nov., Cyanobacteria) from benthic tropical and subtropical fresh waters, with the description of four new species.</title>
        <authorList>
            <person name="Moretto J.A."/>
            <person name="Berthold D.E."/>
            <person name="Lefler F.W."/>
            <person name="Huang I.-S."/>
            <person name="Laughinghouse H. IV."/>
        </authorList>
    </citation>
    <scope>NUCLEOTIDE SEQUENCE [LARGE SCALE GENOMIC DNA]</scope>
    <source>
        <strain evidence="2 3">BLCC-F167</strain>
    </source>
</reference>
<dbReference type="RefSeq" id="WP_413279720.1">
    <property type="nucleotide sequence ID" value="NZ_JBHFNT010000208.1"/>
</dbReference>
<comment type="caution">
    <text evidence="2">The sequence shown here is derived from an EMBL/GenBank/DDBJ whole genome shotgun (WGS) entry which is preliminary data.</text>
</comment>
<gene>
    <name evidence="2" type="ORF">ACE1CA_22810</name>
</gene>
<feature type="domain" description="Knr4/Smi1-like" evidence="1">
    <location>
        <begin position="23"/>
        <end position="142"/>
    </location>
</feature>
<evidence type="ECO:0000313" key="2">
    <source>
        <dbReference type="EMBL" id="MFB2837368.1"/>
    </source>
</evidence>
<sequence>MYLDRVKKQLIELKLASPDELLGCTQDEVVELEEKLGILLPKAYQEFLLLMGHGAGRFLRGSDCFFKDLLVLKRWAIELLEENNFPESLPEDAFVFLMHQGYQFSFFRVSQGDDPPTYSYCEGTDETAFIKSHDKYSDFLMTEVEIHAKYLYSEITL</sequence>
<dbReference type="SMART" id="SM00860">
    <property type="entry name" value="SMI1_KNR4"/>
    <property type="match status" value="1"/>
</dbReference>
<dbReference type="Proteomes" id="UP001576780">
    <property type="component" value="Unassembled WGS sequence"/>
</dbReference>
<evidence type="ECO:0000259" key="1">
    <source>
        <dbReference type="SMART" id="SM00860"/>
    </source>
</evidence>
<dbReference type="SUPFAM" id="SSF160631">
    <property type="entry name" value="SMI1/KNR4-like"/>
    <property type="match status" value="1"/>
</dbReference>
<name>A0ABV4WQK7_9CYAN</name>
<keyword evidence="3" id="KW-1185">Reference proteome</keyword>
<accession>A0ABV4WQK7</accession>
<dbReference type="InterPro" id="IPR037883">
    <property type="entry name" value="Knr4/Smi1-like_sf"/>
</dbReference>
<dbReference type="EMBL" id="JBHFNT010000208">
    <property type="protein sequence ID" value="MFB2837368.1"/>
    <property type="molecule type" value="Genomic_DNA"/>
</dbReference>
<dbReference type="Gene3D" id="3.40.1580.10">
    <property type="entry name" value="SMI1/KNR4-like"/>
    <property type="match status" value="1"/>
</dbReference>